<dbReference type="PANTHER" id="PTHR30502:SF0">
    <property type="entry name" value="PHOSPHOENOLPYRUVATE CARBOXYLASE FAMILY PROTEIN"/>
    <property type="match status" value="1"/>
</dbReference>
<proteinExistence type="predicted"/>
<sequence>MEQRNPIKAKLAAGQPVMGIWSIISSATVVEILALSGLDFVILDMEHGIYDVSALERCVRACEGGGAAPVVRVPGMDASAVQWALDQGAHGIVVPQVAGVAQADAAVRMGKFAPDGTRGYNPFTRAGGYANPSSNTGGKLANSFGLSCVIVENAASLDELDAICALPDLDVVYVGVYDLSVALGCGGNTADPRLTEIVADSVRTIRAAGKAAGVMVRSPAEIAAALALGANFLVYGVDTFLIRQAMAGAVDAFRLAQPA</sequence>
<feature type="domain" description="HpcH/HpaI aldolase/citrate lyase" evidence="3">
    <location>
        <begin position="19"/>
        <end position="244"/>
    </location>
</feature>
<comment type="caution">
    <text evidence="4">The sequence shown here is derived from an EMBL/GenBank/DDBJ whole genome shotgun (WGS) entry which is preliminary data.</text>
</comment>
<keyword evidence="2" id="KW-1133">Transmembrane helix</keyword>
<evidence type="ECO:0000313" key="7">
    <source>
        <dbReference type="Proteomes" id="UP001162889"/>
    </source>
</evidence>
<dbReference type="AlphaFoldDB" id="A0AA41L4S7"/>
<evidence type="ECO:0000313" key="4">
    <source>
        <dbReference type="EMBL" id="MBV6325648.1"/>
    </source>
</evidence>
<dbReference type="Pfam" id="PF03328">
    <property type="entry name" value="HpcH_HpaI"/>
    <property type="match status" value="1"/>
</dbReference>
<evidence type="ECO:0000259" key="3">
    <source>
        <dbReference type="Pfam" id="PF03328"/>
    </source>
</evidence>
<keyword evidence="2" id="KW-0472">Membrane</keyword>
<accession>A0AA41L4S7</accession>
<evidence type="ECO:0000256" key="1">
    <source>
        <dbReference type="ARBA" id="ARBA00022723"/>
    </source>
</evidence>
<dbReference type="Proteomes" id="UP001162889">
    <property type="component" value="Unassembled WGS sequence"/>
</dbReference>
<organism evidence="4 6">
    <name type="scientific">Duganella violaceipulchra</name>
    <dbReference type="NCBI Taxonomy" id="2849652"/>
    <lineage>
        <taxon>Bacteria</taxon>
        <taxon>Pseudomonadati</taxon>
        <taxon>Pseudomonadota</taxon>
        <taxon>Betaproteobacteria</taxon>
        <taxon>Burkholderiales</taxon>
        <taxon>Oxalobacteraceae</taxon>
        <taxon>Telluria group</taxon>
        <taxon>Duganella</taxon>
    </lineage>
</organism>
<keyword evidence="2" id="KW-0812">Transmembrane</keyword>
<dbReference type="Proteomes" id="UP001155901">
    <property type="component" value="Unassembled WGS sequence"/>
</dbReference>
<evidence type="ECO:0000313" key="5">
    <source>
        <dbReference type="EMBL" id="MCP2012805.1"/>
    </source>
</evidence>
<dbReference type="InterPro" id="IPR050251">
    <property type="entry name" value="HpcH-HpaI_aldolase"/>
</dbReference>
<dbReference type="InterPro" id="IPR005000">
    <property type="entry name" value="Aldolase/citrate-lyase_domain"/>
</dbReference>
<protein>
    <submittedName>
        <fullName evidence="5">4-hydroxy-2-oxoheptanedioate aldolase</fullName>
        <ecNumber evidence="5">4.1.2.52</ecNumber>
    </submittedName>
</protein>
<dbReference type="EMBL" id="JALJZU010000034">
    <property type="protein sequence ID" value="MCP2012805.1"/>
    <property type="molecule type" value="Genomic_DNA"/>
</dbReference>
<evidence type="ECO:0000313" key="6">
    <source>
        <dbReference type="Proteomes" id="UP001155901"/>
    </source>
</evidence>
<feature type="transmembrane region" description="Helical" evidence="2">
    <location>
        <begin position="20"/>
        <end position="43"/>
    </location>
</feature>
<keyword evidence="1" id="KW-0479">Metal-binding</keyword>
<name>A0AA41L4S7_9BURK</name>
<dbReference type="GO" id="GO:0046872">
    <property type="term" value="F:metal ion binding"/>
    <property type="evidence" value="ECO:0007669"/>
    <property type="project" value="UniProtKB-KW"/>
</dbReference>
<dbReference type="EMBL" id="JAHTGR010000043">
    <property type="protein sequence ID" value="MBV6325648.1"/>
    <property type="molecule type" value="Genomic_DNA"/>
</dbReference>
<keyword evidence="7" id="KW-1185">Reference proteome</keyword>
<keyword evidence="5" id="KW-0456">Lyase</keyword>
<reference evidence="5" key="2">
    <citation type="submission" date="2022-03" db="EMBL/GenBank/DDBJ databases">
        <title>Genome Encyclopedia of Bacteria and Archaea VI: Functional Genomics of Type Strains.</title>
        <authorList>
            <person name="Whitman W."/>
        </authorList>
    </citation>
    <scope>NUCLEOTIDE SEQUENCE</scope>
    <source>
        <strain evidence="5">HSC-15S17</strain>
    </source>
</reference>
<dbReference type="GO" id="GO:0005737">
    <property type="term" value="C:cytoplasm"/>
    <property type="evidence" value="ECO:0007669"/>
    <property type="project" value="TreeGrafter"/>
</dbReference>
<evidence type="ECO:0000256" key="2">
    <source>
        <dbReference type="SAM" id="Phobius"/>
    </source>
</evidence>
<reference evidence="4" key="1">
    <citation type="submission" date="2021-07" db="EMBL/GenBank/DDBJ databases">
        <title>Characterization of violacein-producing bacteria and related species.</title>
        <authorList>
            <person name="Wilson H.S."/>
            <person name="De Leon M.E."/>
        </authorList>
    </citation>
    <scope>NUCLEOTIDE SEQUENCE</scope>
    <source>
        <strain evidence="4">HSC-15S17</strain>
    </source>
</reference>
<dbReference type="RefSeq" id="WP_217946560.1">
    <property type="nucleotide sequence ID" value="NZ_JAHTGR010000043.1"/>
</dbReference>
<gene>
    <name evidence="4" type="ORF">KVP70_32555</name>
    <name evidence="5" type="ORF">L1274_006576</name>
</gene>
<dbReference type="GO" id="GO:0016832">
    <property type="term" value="F:aldehyde-lyase activity"/>
    <property type="evidence" value="ECO:0007669"/>
    <property type="project" value="TreeGrafter"/>
</dbReference>
<dbReference type="EC" id="4.1.2.52" evidence="5"/>
<dbReference type="PANTHER" id="PTHR30502">
    <property type="entry name" value="2-KETO-3-DEOXY-L-RHAMNONATE ALDOLASE"/>
    <property type="match status" value="1"/>
</dbReference>